<feature type="transmembrane region" description="Helical" evidence="2">
    <location>
        <begin position="28"/>
        <end position="46"/>
    </location>
</feature>
<gene>
    <name evidence="3" type="ORF">L0U89_01080</name>
</gene>
<comment type="caution">
    <text evidence="3">The sequence shown here is derived from an EMBL/GenBank/DDBJ whole genome shotgun (WGS) entry which is preliminary data.</text>
</comment>
<evidence type="ECO:0000256" key="1">
    <source>
        <dbReference type="SAM" id="MobiDB-lite"/>
    </source>
</evidence>
<organism evidence="3 4">
    <name type="scientific">Mariniradius sediminis</name>
    <dbReference type="NCBI Taxonomy" id="2909237"/>
    <lineage>
        <taxon>Bacteria</taxon>
        <taxon>Pseudomonadati</taxon>
        <taxon>Bacteroidota</taxon>
        <taxon>Cytophagia</taxon>
        <taxon>Cytophagales</taxon>
        <taxon>Cyclobacteriaceae</taxon>
        <taxon>Mariniradius</taxon>
    </lineage>
</organism>
<dbReference type="InterPro" id="IPR007354">
    <property type="entry name" value="CruF-like"/>
</dbReference>
<feature type="region of interest" description="Disordered" evidence="1">
    <location>
        <begin position="1"/>
        <end position="21"/>
    </location>
</feature>
<keyword evidence="2" id="KW-0472">Membrane</keyword>
<dbReference type="PANTHER" id="PTHR39419:SF1">
    <property type="entry name" value="SLL0814 PROTEIN"/>
    <property type="match status" value="1"/>
</dbReference>
<feature type="transmembrane region" description="Helical" evidence="2">
    <location>
        <begin position="212"/>
        <end position="229"/>
    </location>
</feature>
<accession>A0ABS9BR68</accession>
<dbReference type="RefSeq" id="WP_234859825.1">
    <property type="nucleotide sequence ID" value="NZ_JAKEVZ010000001.1"/>
</dbReference>
<feature type="transmembrane region" description="Helical" evidence="2">
    <location>
        <begin position="77"/>
        <end position="93"/>
    </location>
</feature>
<dbReference type="EMBL" id="JAKEVZ010000001">
    <property type="protein sequence ID" value="MCF1749646.1"/>
    <property type="molecule type" value="Genomic_DNA"/>
</dbReference>
<keyword evidence="2" id="KW-1133">Transmembrane helix</keyword>
<dbReference type="Pfam" id="PF04240">
    <property type="entry name" value="Caroten_synth"/>
    <property type="match status" value="1"/>
</dbReference>
<reference evidence="3 4" key="1">
    <citation type="submission" date="2022-01" db="EMBL/GenBank/DDBJ databases">
        <title>Mariniradius saccharolyticus sp. nov., isolated from sediment of a river.</title>
        <authorList>
            <person name="Liu H."/>
        </authorList>
    </citation>
    <scope>NUCLEOTIDE SEQUENCE [LARGE SCALE GENOMIC DNA]</scope>
    <source>
        <strain evidence="3 4">RY-2</strain>
    </source>
</reference>
<name>A0ABS9BR68_9BACT</name>
<feature type="transmembrane region" description="Helical" evidence="2">
    <location>
        <begin position="147"/>
        <end position="171"/>
    </location>
</feature>
<evidence type="ECO:0000313" key="3">
    <source>
        <dbReference type="EMBL" id="MCF1749646.1"/>
    </source>
</evidence>
<feature type="transmembrane region" description="Helical" evidence="2">
    <location>
        <begin position="52"/>
        <end position="70"/>
    </location>
</feature>
<sequence length="230" mass="25864">MNTSIVEKKQQENQKPAKKGRGISSTTWFKILISLFYLVGIVGMAIPEIRPFFQQLTPFHLLLSLGVLFWFHKEWNVPFGIFCLSAALIGYGSEVSGVHTGFPFGNYWYGPVLGVQVFEVPLMIGVNWLLLSYMAGHFFHTKIQNDILAALAAAALMVGIDFIIEPVAISLDFWSWEGNIVPVQNYLGWLGVAFIIQIIYRKTSFSKPNAVSDFLLLNLILFFAILNLVL</sequence>
<keyword evidence="4" id="KW-1185">Reference proteome</keyword>
<dbReference type="Proteomes" id="UP001201449">
    <property type="component" value="Unassembled WGS sequence"/>
</dbReference>
<protein>
    <submittedName>
        <fullName evidence="3">Carotenoid biosynthesis protein</fullName>
    </submittedName>
</protein>
<keyword evidence="2" id="KW-0812">Transmembrane</keyword>
<evidence type="ECO:0000313" key="4">
    <source>
        <dbReference type="Proteomes" id="UP001201449"/>
    </source>
</evidence>
<feature type="compositionally biased region" description="Basic and acidic residues" evidence="1">
    <location>
        <begin position="1"/>
        <end position="12"/>
    </location>
</feature>
<dbReference type="PANTHER" id="PTHR39419">
    <property type="entry name" value="SLL0814 PROTEIN"/>
    <property type="match status" value="1"/>
</dbReference>
<feature type="transmembrane region" description="Helical" evidence="2">
    <location>
        <begin position="113"/>
        <end position="135"/>
    </location>
</feature>
<feature type="transmembrane region" description="Helical" evidence="2">
    <location>
        <begin position="183"/>
        <end position="200"/>
    </location>
</feature>
<evidence type="ECO:0000256" key="2">
    <source>
        <dbReference type="SAM" id="Phobius"/>
    </source>
</evidence>
<proteinExistence type="predicted"/>